<dbReference type="PANTHER" id="PTHR10039:SF5">
    <property type="entry name" value="NACHT DOMAIN-CONTAINING PROTEIN"/>
    <property type="match status" value="1"/>
</dbReference>
<dbReference type="Pfam" id="PF24883">
    <property type="entry name" value="NPHP3_N"/>
    <property type="match status" value="1"/>
</dbReference>
<dbReference type="Pfam" id="PF25053">
    <property type="entry name" value="DUF7791"/>
    <property type="match status" value="1"/>
</dbReference>
<dbReference type="AlphaFoldDB" id="A0AAJ0FBD0"/>
<dbReference type="Gene3D" id="3.40.50.300">
    <property type="entry name" value="P-loop containing nucleotide triphosphate hydrolases"/>
    <property type="match status" value="1"/>
</dbReference>
<keyword evidence="6" id="KW-1185">Reference proteome</keyword>
<dbReference type="Proteomes" id="UP001244011">
    <property type="component" value="Unassembled WGS sequence"/>
</dbReference>
<protein>
    <recommendedName>
        <fullName evidence="7">NACHT domain-containing protein</fullName>
    </recommendedName>
</protein>
<evidence type="ECO:0000256" key="2">
    <source>
        <dbReference type="SAM" id="MobiDB-lite"/>
    </source>
</evidence>
<organism evidence="5 6">
    <name type="scientific">Phialemonium atrogriseum</name>
    <dbReference type="NCBI Taxonomy" id="1093897"/>
    <lineage>
        <taxon>Eukaryota</taxon>
        <taxon>Fungi</taxon>
        <taxon>Dikarya</taxon>
        <taxon>Ascomycota</taxon>
        <taxon>Pezizomycotina</taxon>
        <taxon>Sordariomycetes</taxon>
        <taxon>Sordariomycetidae</taxon>
        <taxon>Cephalothecales</taxon>
        <taxon>Cephalothecaceae</taxon>
        <taxon>Phialemonium</taxon>
    </lineage>
</organism>
<evidence type="ECO:0000313" key="6">
    <source>
        <dbReference type="Proteomes" id="UP001244011"/>
    </source>
</evidence>
<dbReference type="InterPro" id="IPR027417">
    <property type="entry name" value="P-loop_NTPase"/>
</dbReference>
<feature type="domain" description="Nephrocystin 3-like N-terminal" evidence="3">
    <location>
        <begin position="264"/>
        <end position="434"/>
    </location>
</feature>
<comment type="caution">
    <text evidence="5">The sequence shown here is derived from an EMBL/GenBank/DDBJ whole genome shotgun (WGS) entry which is preliminary data.</text>
</comment>
<evidence type="ECO:0000259" key="4">
    <source>
        <dbReference type="Pfam" id="PF25053"/>
    </source>
</evidence>
<dbReference type="GeneID" id="85306482"/>
<dbReference type="SUPFAM" id="SSF52540">
    <property type="entry name" value="P-loop containing nucleoside triphosphate hydrolases"/>
    <property type="match status" value="1"/>
</dbReference>
<name>A0AAJ0FBD0_9PEZI</name>
<dbReference type="RefSeq" id="XP_060278539.1">
    <property type="nucleotide sequence ID" value="XM_060423295.1"/>
</dbReference>
<feature type="region of interest" description="Disordered" evidence="2">
    <location>
        <begin position="1084"/>
        <end position="1107"/>
    </location>
</feature>
<dbReference type="InterPro" id="IPR056884">
    <property type="entry name" value="NPHP3-like_N"/>
</dbReference>
<reference evidence="5" key="1">
    <citation type="submission" date="2023-06" db="EMBL/GenBank/DDBJ databases">
        <title>Genome-scale phylogeny and comparative genomics of the fungal order Sordariales.</title>
        <authorList>
            <consortium name="Lawrence Berkeley National Laboratory"/>
            <person name="Hensen N."/>
            <person name="Bonometti L."/>
            <person name="Westerberg I."/>
            <person name="Brannstrom I.O."/>
            <person name="Guillou S."/>
            <person name="Cros-Aarteil S."/>
            <person name="Calhoun S."/>
            <person name="Haridas S."/>
            <person name="Kuo A."/>
            <person name="Mondo S."/>
            <person name="Pangilinan J."/>
            <person name="Riley R."/>
            <person name="Labutti K."/>
            <person name="Andreopoulos B."/>
            <person name="Lipzen A."/>
            <person name="Chen C."/>
            <person name="Yanf M."/>
            <person name="Daum C."/>
            <person name="Ng V."/>
            <person name="Clum A."/>
            <person name="Steindorff A."/>
            <person name="Ohm R."/>
            <person name="Martin F."/>
            <person name="Silar P."/>
            <person name="Natvig D."/>
            <person name="Lalanne C."/>
            <person name="Gautier V."/>
            <person name="Ament-Velasquez S.L."/>
            <person name="Kruys A."/>
            <person name="Hutchinson M.I."/>
            <person name="Powell A.J."/>
            <person name="Barry K."/>
            <person name="Miller A.N."/>
            <person name="Grigoriev I.V."/>
            <person name="Debuchy R."/>
            <person name="Gladieux P."/>
            <person name="Thoren M.H."/>
            <person name="Johannesson H."/>
        </authorList>
    </citation>
    <scope>NUCLEOTIDE SEQUENCE</scope>
    <source>
        <strain evidence="5">8032-3</strain>
    </source>
</reference>
<evidence type="ECO:0000256" key="1">
    <source>
        <dbReference type="ARBA" id="ARBA00022737"/>
    </source>
</evidence>
<evidence type="ECO:0000259" key="3">
    <source>
        <dbReference type="Pfam" id="PF24883"/>
    </source>
</evidence>
<evidence type="ECO:0008006" key="7">
    <source>
        <dbReference type="Google" id="ProtNLM"/>
    </source>
</evidence>
<accession>A0AAJ0FBD0</accession>
<sequence length="1107" mass="124331">MEAIAALGLACNVMQLIDFSGEVISVARHAYQAGSVEDDLSDRAARLADLSAAVNGFLGSASNPVTTAQKDLQEVARKCYHTSLELQDEIKSLCPPAGGRRSVMRAVGASLKTVVRKNRLKKLSDNMLHWQKVMDSGLLLRICSMNEAQALASQKDFDKLDLNLRKVIEQLAQGQSKLMETMANESSAIQTHVTAEVSKSQDVLAQKIETQAEETRAGVSQSLSNLHLSAATDARREKLLRSLKYLGMNQRENMVQESFKDTFKWIFSTDLMDWDSFTAWLGSDEKLYWISGKPGSGKSTLMKFISGEEKTREFLNPGTVVLSHYLWAPGSPMQKSIRGVLQALLYQFLLEEPSLIDLLLQAVKDVDRKDHDSDWSLPELNSSLKMALSSSTRPTCIFLDGLDEVSPSDGPFELMDLIEEIANIPRVKFCVASRPEPAYQKRYLQCPKLRLQDLTREDMEKVCRVFLKFLEGDILEKWGGSRPRDDPFGDFVADLTRKAEGVFLWVHLALKSIQRGYSNSDSWEEIQNRIHNIPAGLDKLYLSMWERANVDEGIYEDSASVYLNLVLEAKRSYLGGFARGSLSVFELMVASEASVQAAILDGQGPKPTPDNLKKRCYSLMKRIESRCAGLIMFNRINYGPPHMTEPGEWDALVPLTKLEATFLHRTAFDFLTETQGGRDILERDATSEGDRLVKLLRALMTQYAMWTIVGRPNSGIGKLKHDVDRFIYIVGTIHSFMPAISESTAETLLHSCETIWNAKLPRLEADAPGAQLPDFLGYVAGIGLYDFVRNRVEEAERSAGRKISRAYRDYLLHRASASYCEPTSKGNHLLVRWLLQEKANSSLAWFHTHRDLFAYPRAIWLTPAVMNVIMGGIEDLVGLRNDVLLLDRTQQSCNTIKQILMTGPTMDHKTVLKFHPDIGDSEPFNIFCLTDGLFSLDENTLILEVNTLFLLQLFVDMIRSSWPRIKDTDELLSWTLCQHASRVWHGDTKPSVRLVSDKSPNDDGLYGLQPISKCYLDADLVRPLLVRILIHDEIEKNKAGNELLSLITETARSVGMVPLRDIGEAVQEYAFFSWPAPEKHAREFPPPMFESEKESDNVGGIALGKEA</sequence>
<dbReference type="PANTHER" id="PTHR10039">
    <property type="entry name" value="AMELOGENIN"/>
    <property type="match status" value="1"/>
</dbReference>
<dbReference type="EMBL" id="MU839039">
    <property type="protein sequence ID" value="KAK1762326.1"/>
    <property type="molecule type" value="Genomic_DNA"/>
</dbReference>
<dbReference type="InterPro" id="IPR056693">
    <property type="entry name" value="DUF7791"/>
</dbReference>
<proteinExistence type="predicted"/>
<evidence type="ECO:0000313" key="5">
    <source>
        <dbReference type="EMBL" id="KAK1762326.1"/>
    </source>
</evidence>
<gene>
    <name evidence="5" type="ORF">QBC33DRAFT_286782</name>
</gene>
<feature type="domain" description="DUF7791" evidence="4">
    <location>
        <begin position="554"/>
        <end position="706"/>
    </location>
</feature>
<keyword evidence="1" id="KW-0677">Repeat</keyword>